<reference evidence="2" key="2">
    <citation type="submission" date="2020-09" db="EMBL/GenBank/DDBJ databases">
        <authorList>
            <person name="Sun Q."/>
            <person name="Zhou Y."/>
        </authorList>
    </citation>
    <scope>NUCLEOTIDE SEQUENCE</scope>
    <source>
        <strain evidence="2">CGMCC 1.12195</strain>
    </source>
</reference>
<accession>A0A917HK03</accession>
<dbReference type="Gene3D" id="2.40.160.60">
    <property type="entry name" value="Outer membrane protein transport protein (OMPP1/FadL/TodX)"/>
    <property type="match status" value="1"/>
</dbReference>
<reference evidence="2" key="1">
    <citation type="journal article" date="2014" name="Int. J. Syst. Evol. Microbiol.">
        <title>Complete genome sequence of Corynebacterium casei LMG S-19264T (=DSM 44701T), isolated from a smear-ripened cheese.</title>
        <authorList>
            <consortium name="US DOE Joint Genome Institute (JGI-PGF)"/>
            <person name="Walter F."/>
            <person name="Albersmeier A."/>
            <person name="Kalinowski J."/>
            <person name="Ruckert C."/>
        </authorList>
    </citation>
    <scope>NUCLEOTIDE SEQUENCE</scope>
    <source>
        <strain evidence="2">CGMCC 1.12195</strain>
    </source>
</reference>
<dbReference type="InterPro" id="IPR045741">
    <property type="entry name" value="PorV"/>
</dbReference>
<dbReference type="NCBIfam" id="NF033709">
    <property type="entry name" value="PorV_fam"/>
    <property type="match status" value="1"/>
</dbReference>
<dbReference type="NCBIfam" id="NF033710">
    <property type="entry name" value="T9SS_OM_PorV"/>
    <property type="match status" value="1"/>
</dbReference>
<gene>
    <name evidence="2" type="primary">porV</name>
    <name evidence="2" type="ORF">GCM10007415_12870</name>
</gene>
<sequence length="384" mass="43153">MNTKIIIGIFVALLVAIALPTKRTVAQRTRTVTTGASFLLLSPDARNAGVGEASTGLEADANVLYANAAKLVFADRMGVSLSYTPWMRQLVDDEHLSYLTAYHRLNDREVLGMSVKYLDLGEASFRDETGNLLDTYKPAEFAFDVSYARKLGEYFAMALTARYIRSALGAGNYNGLEMDHANAFAVDISIYSERELFRSHQFGKRFAWGISLSNVGTKINYTNSKESFLPMNLRLGTGYALYNDPNNRLTLLLDINKLMVPTPPTYKQDENGQLTTEIERGRDPNRSVPDALFTSLFDAPGGFREELSEFTVAGGFEFSYYRQFFLRAGYFHEAPDKGNRQHLSTGLGVRVNDFQLDMSYTMPMARRYTVRNEFKATLSFNINN</sequence>
<dbReference type="EMBL" id="BMER01000001">
    <property type="protein sequence ID" value="GGG81615.1"/>
    <property type="molecule type" value="Genomic_DNA"/>
</dbReference>
<keyword evidence="3" id="KW-1185">Reference proteome</keyword>
<feature type="domain" description="Type IX secretion system protein PorV" evidence="1">
    <location>
        <begin position="26"/>
        <end position="264"/>
    </location>
</feature>
<dbReference type="Proteomes" id="UP000660862">
    <property type="component" value="Unassembled WGS sequence"/>
</dbReference>
<proteinExistence type="predicted"/>
<evidence type="ECO:0000313" key="2">
    <source>
        <dbReference type="EMBL" id="GGG81615.1"/>
    </source>
</evidence>
<comment type="caution">
    <text evidence="2">The sequence shown here is derived from an EMBL/GenBank/DDBJ whole genome shotgun (WGS) entry which is preliminary data.</text>
</comment>
<organism evidence="2 3">
    <name type="scientific">Parapedobacter pyrenivorans</name>
    <dbReference type="NCBI Taxonomy" id="1305674"/>
    <lineage>
        <taxon>Bacteria</taxon>
        <taxon>Pseudomonadati</taxon>
        <taxon>Bacteroidota</taxon>
        <taxon>Sphingobacteriia</taxon>
        <taxon>Sphingobacteriales</taxon>
        <taxon>Sphingobacteriaceae</taxon>
        <taxon>Parapedobacter</taxon>
    </lineage>
</organism>
<evidence type="ECO:0000313" key="3">
    <source>
        <dbReference type="Proteomes" id="UP000660862"/>
    </source>
</evidence>
<dbReference type="AlphaFoldDB" id="A0A917HK03"/>
<name>A0A917HK03_9SPHI</name>
<evidence type="ECO:0000259" key="1">
    <source>
        <dbReference type="Pfam" id="PF19572"/>
    </source>
</evidence>
<dbReference type="InterPro" id="IPR047799">
    <property type="entry name" value="T9SS_OM_PorV"/>
</dbReference>
<protein>
    <recommendedName>
        <fullName evidence="1">Type IX secretion system protein PorV domain-containing protein</fullName>
    </recommendedName>
</protein>
<dbReference type="RefSeq" id="WP_188505068.1">
    <property type="nucleotide sequence ID" value="NZ_BMER01000001.1"/>
</dbReference>
<dbReference type="Pfam" id="PF19572">
    <property type="entry name" value="PorV"/>
    <property type="match status" value="1"/>
</dbReference>